<gene>
    <name evidence="6" type="ordered locus">Shel_26830</name>
</gene>
<feature type="domain" description="PIN" evidence="5">
    <location>
        <begin position="5"/>
        <end position="120"/>
    </location>
</feature>
<dbReference type="RefSeq" id="WP_012799779.1">
    <property type="nucleotide sequence ID" value="NC_013165.1"/>
</dbReference>
<dbReference type="InterPro" id="IPR029060">
    <property type="entry name" value="PIN-like_dom_sf"/>
</dbReference>
<dbReference type="eggNOG" id="COG1848">
    <property type="taxonomic scope" value="Bacteria"/>
</dbReference>
<evidence type="ECO:0000256" key="1">
    <source>
        <dbReference type="ARBA" id="ARBA00022722"/>
    </source>
</evidence>
<keyword evidence="2" id="KW-0479">Metal-binding</keyword>
<dbReference type="HOGENOM" id="CLU_124456_1_0_11"/>
<reference evidence="6 7" key="1">
    <citation type="journal article" date="2009" name="Stand. Genomic Sci.">
        <title>Complete genome sequence of Slackia heliotrinireducens type strain (RHS 1).</title>
        <authorList>
            <person name="Pukall R."/>
            <person name="Lapidus A."/>
            <person name="Nolan M."/>
            <person name="Copeland A."/>
            <person name="Glavina Del Rio T."/>
            <person name="Lucas S."/>
            <person name="Chen F."/>
            <person name="Tice H."/>
            <person name="Cheng J.F."/>
            <person name="Chertkov O."/>
            <person name="Bruce D."/>
            <person name="Goodwin L."/>
            <person name="Kuske C."/>
            <person name="Brettin T."/>
            <person name="Detter J.C."/>
            <person name="Han C."/>
            <person name="Pitluck S."/>
            <person name="Pati A."/>
            <person name="Mavrommatis K."/>
            <person name="Ivanova N."/>
            <person name="Ovchinnikova G."/>
            <person name="Chen A."/>
            <person name="Palaniappan K."/>
            <person name="Schneider S."/>
            <person name="Rohde M."/>
            <person name="Chain P."/>
            <person name="D'haeseleer P."/>
            <person name="Goker M."/>
            <person name="Bristow J."/>
            <person name="Eisen J.A."/>
            <person name="Markowitz V."/>
            <person name="Kyrpides N.C."/>
            <person name="Klenk H.P."/>
            <person name="Hugenholtz P."/>
        </authorList>
    </citation>
    <scope>NUCLEOTIDE SEQUENCE [LARGE SCALE GENOMIC DNA]</scope>
    <source>
        <strain evidence="7">ATCC 29202 / DSM 20476 / NCTC 11029 / RHS 1</strain>
    </source>
</reference>
<protein>
    <recommendedName>
        <fullName evidence="5">PIN domain-containing protein</fullName>
    </recommendedName>
</protein>
<evidence type="ECO:0000256" key="3">
    <source>
        <dbReference type="ARBA" id="ARBA00022801"/>
    </source>
</evidence>
<keyword evidence="1" id="KW-0540">Nuclease</keyword>
<proteinExistence type="predicted"/>
<sequence length="154" mass="17629">MAKQKLLLDTNIIVDFLNRREPWFEDARLLMICGRVGEFSLWISSSQVTDLVYIVSQGGRKDLVPQTLERLRYLRTFVNVVPVSDADVDRILATSWSDPEDALLVDLALKIRADAVISRDAVLRETDLLPAYDCGGFFDMLRRDYGVDYDEILQ</sequence>
<organism evidence="6 7">
    <name type="scientific">Slackia heliotrinireducens (strain ATCC 29202 / DSM 20476 / NCTC 11029 / RHS 1)</name>
    <name type="common">Peptococcus heliotrinreducens</name>
    <dbReference type="NCBI Taxonomy" id="471855"/>
    <lineage>
        <taxon>Bacteria</taxon>
        <taxon>Bacillati</taxon>
        <taxon>Actinomycetota</taxon>
        <taxon>Coriobacteriia</taxon>
        <taxon>Eggerthellales</taxon>
        <taxon>Eggerthellaceae</taxon>
        <taxon>Slackia</taxon>
    </lineage>
</organism>
<keyword evidence="7" id="KW-1185">Reference proteome</keyword>
<dbReference type="KEGG" id="shi:Shel_26830"/>
<keyword evidence="4" id="KW-0460">Magnesium</keyword>
<evidence type="ECO:0000256" key="2">
    <source>
        <dbReference type="ARBA" id="ARBA00022723"/>
    </source>
</evidence>
<dbReference type="GO" id="GO:0016787">
    <property type="term" value="F:hydrolase activity"/>
    <property type="evidence" value="ECO:0007669"/>
    <property type="project" value="UniProtKB-KW"/>
</dbReference>
<keyword evidence="3" id="KW-0378">Hydrolase</keyword>
<dbReference type="AlphaFoldDB" id="C7N3F9"/>
<dbReference type="Proteomes" id="UP000002026">
    <property type="component" value="Chromosome"/>
</dbReference>
<evidence type="ECO:0000313" key="7">
    <source>
        <dbReference type="Proteomes" id="UP000002026"/>
    </source>
</evidence>
<dbReference type="InterPro" id="IPR002716">
    <property type="entry name" value="PIN_dom"/>
</dbReference>
<evidence type="ECO:0000313" key="6">
    <source>
        <dbReference type="EMBL" id="ACV23682.1"/>
    </source>
</evidence>
<accession>C7N3F9</accession>
<dbReference type="GO" id="GO:0004518">
    <property type="term" value="F:nuclease activity"/>
    <property type="evidence" value="ECO:0007669"/>
    <property type="project" value="UniProtKB-KW"/>
</dbReference>
<evidence type="ECO:0000259" key="5">
    <source>
        <dbReference type="Pfam" id="PF13470"/>
    </source>
</evidence>
<dbReference type="EMBL" id="CP001684">
    <property type="protein sequence ID" value="ACV23682.1"/>
    <property type="molecule type" value="Genomic_DNA"/>
</dbReference>
<dbReference type="Gene3D" id="3.40.50.1010">
    <property type="entry name" value="5'-nuclease"/>
    <property type="match status" value="1"/>
</dbReference>
<dbReference type="CDD" id="cd09854">
    <property type="entry name" value="PIN_VapC-like"/>
    <property type="match status" value="1"/>
</dbReference>
<dbReference type="SUPFAM" id="SSF88723">
    <property type="entry name" value="PIN domain-like"/>
    <property type="match status" value="1"/>
</dbReference>
<name>C7N3F9_SLAHD</name>
<dbReference type="GO" id="GO:0046872">
    <property type="term" value="F:metal ion binding"/>
    <property type="evidence" value="ECO:0007669"/>
    <property type="project" value="UniProtKB-KW"/>
</dbReference>
<dbReference type="Pfam" id="PF13470">
    <property type="entry name" value="PIN_3"/>
    <property type="match status" value="1"/>
</dbReference>
<evidence type="ECO:0000256" key="4">
    <source>
        <dbReference type="ARBA" id="ARBA00022842"/>
    </source>
</evidence>
<dbReference type="STRING" id="471855.Shel_26830"/>